<organism evidence="4 5">
    <name type="scientific">Pseudoflavonifractor hominis</name>
    <dbReference type="NCBI Taxonomy" id="2763059"/>
    <lineage>
        <taxon>Bacteria</taxon>
        <taxon>Bacillati</taxon>
        <taxon>Bacillota</taxon>
        <taxon>Clostridia</taxon>
        <taxon>Eubacteriales</taxon>
        <taxon>Oscillospiraceae</taxon>
        <taxon>Pseudoflavonifractor</taxon>
    </lineage>
</organism>
<evidence type="ECO:0000313" key="4">
    <source>
        <dbReference type="EMBL" id="MBC5731417.1"/>
    </source>
</evidence>
<evidence type="ECO:0000256" key="2">
    <source>
        <dbReference type="ARBA" id="ARBA00022643"/>
    </source>
</evidence>
<dbReference type="SUPFAM" id="SSF52218">
    <property type="entry name" value="Flavoproteins"/>
    <property type="match status" value="1"/>
</dbReference>
<keyword evidence="1" id="KW-0285">Flavoprotein</keyword>
<dbReference type="Proteomes" id="UP000660021">
    <property type="component" value="Unassembled WGS sequence"/>
</dbReference>
<dbReference type="EMBL" id="JACOPR010000007">
    <property type="protein sequence ID" value="MBC5731417.1"/>
    <property type="molecule type" value="Genomic_DNA"/>
</dbReference>
<name>A0ABR7HVE0_9FIRM</name>
<evidence type="ECO:0000256" key="1">
    <source>
        <dbReference type="ARBA" id="ARBA00022630"/>
    </source>
</evidence>
<keyword evidence="2" id="KW-0288">FMN</keyword>
<dbReference type="PANTHER" id="PTHR43278:SF4">
    <property type="entry name" value="NAD(P)H-DEPENDENT FMN-CONTAINING OXIDOREDUCTASE YWQN-RELATED"/>
    <property type="match status" value="1"/>
</dbReference>
<dbReference type="Pfam" id="PF03358">
    <property type="entry name" value="FMN_red"/>
    <property type="match status" value="1"/>
</dbReference>
<gene>
    <name evidence="4" type="ORF">H8S34_11310</name>
</gene>
<dbReference type="Gene3D" id="3.40.50.360">
    <property type="match status" value="1"/>
</dbReference>
<evidence type="ECO:0000259" key="3">
    <source>
        <dbReference type="Pfam" id="PF03358"/>
    </source>
</evidence>
<accession>A0ABR7HVE0</accession>
<feature type="domain" description="NADPH-dependent FMN reductase-like" evidence="3">
    <location>
        <begin position="1"/>
        <end position="125"/>
    </location>
</feature>
<dbReference type="InterPro" id="IPR051796">
    <property type="entry name" value="ISF_SsuE-like"/>
</dbReference>
<dbReference type="PANTHER" id="PTHR43278">
    <property type="entry name" value="NAD(P)H-DEPENDENT FMN-CONTAINING OXIDOREDUCTASE YWQN-RELATED"/>
    <property type="match status" value="1"/>
</dbReference>
<protein>
    <submittedName>
        <fullName evidence="4">Flavodoxin family protein</fullName>
    </submittedName>
</protein>
<evidence type="ECO:0000313" key="5">
    <source>
        <dbReference type="Proteomes" id="UP000660021"/>
    </source>
</evidence>
<comment type="caution">
    <text evidence="4">The sequence shown here is derived from an EMBL/GenBank/DDBJ whole genome shotgun (WGS) entry which is preliminary data.</text>
</comment>
<dbReference type="InterPro" id="IPR005025">
    <property type="entry name" value="FMN_Rdtase-like_dom"/>
</dbReference>
<reference evidence="4 5" key="1">
    <citation type="submission" date="2020-08" db="EMBL/GenBank/DDBJ databases">
        <title>Genome public.</title>
        <authorList>
            <person name="Liu C."/>
            <person name="Sun Q."/>
        </authorList>
    </citation>
    <scope>NUCLEOTIDE SEQUENCE [LARGE SCALE GENOMIC DNA]</scope>
    <source>
        <strain evidence="4 5">New-38</strain>
    </source>
</reference>
<dbReference type="RefSeq" id="WP_186964026.1">
    <property type="nucleotide sequence ID" value="NZ_JACOPR010000007.1"/>
</dbReference>
<sequence length="184" mass="20586">MKTIILEGSARRRGRTAELVEFLRLRLPGEVTVVRAYDTPVSPCRDCRYCLSHPGCAVKDEMQDLYPAIEGCDNLIIASPLYFHSVPAPLKTIIDRLQPYWAATVRGDEDQISTKRGALLLVGGAPPFEGQFLPAELMLRGVLSDLHASCEDIIRMDDADRRPLPQRPEIQTQLMDLAQRLSTL</sequence>
<keyword evidence="5" id="KW-1185">Reference proteome</keyword>
<proteinExistence type="predicted"/>
<dbReference type="InterPro" id="IPR029039">
    <property type="entry name" value="Flavoprotein-like_sf"/>
</dbReference>